<reference evidence="3 4" key="1">
    <citation type="journal article" date="2019" name="ACS Chem. Biol.">
        <title>Identification and Mobilization of a Cryptic Antibiotic Biosynthesis Gene Locus from a Human-Pathogenic Nocardia Isolate.</title>
        <authorList>
            <person name="Herisse M."/>
            <person name="Ishida K."/>
            <person name="Porter J.L."/>
            <person name="Howden B."/>
            <person name="Hertweck C."/>
            <person name="Stinear T.P."/>
            <person name="Pidot S.J."/>
        </authorList>
    </citation>
    <scope>NUCLEOTIDE SEQUENCE [LARGE SCALE GENOMIC DNA]</scope>
    <source>
        <strain evidence="3 4">AUSMDU00012715</strain>
    </source>
</reference>
<gene>
    <name evidence="3" type="ORF">F6W96_12090</name>
</gene>
<feature type="domain" description="DUF6924" evidence="2">
    <location>
        <begin position="1"/>
        <end position="27"/>
    </location>
</feature>
<proteinExistence type="predicted"/>
<dbReference type="AlphaFoldDB" id="A0A6G9Z126"/>
<dbReference type="Proteomes" id="UP000500953">
    <property type="component" value="Chromosome"/>
</dbReference>
<evidence type="ECO:0000256" key="1">
    <source>
        <dbReference type="SAM" id="MobiDB-lite"/>
    </source>
</evidence>
<dbReference type="InterPro" id="IPR053832">
    <property type="entry name" value="DUF6924"/>
</dbReference>
<evidence type="ECO:0000259" key="2">
    <source>
        <dbReference type="Pfam" id="PF21962"/>
    </source>
</evidence>
<feature type="compositionally biased region" description="Basic and acidic residues" evidence="1">
    <location>
        <begin position="75"/>
        <end position="101"/>
    </location>
</feature>
<evidence type="ECO:0000313" key="4">
    <source>
        <dbReference type="Proteomes" id="UP000500953"/>
    </source>
</evidence>
<dbReference type="EMBL" id="CP046173">
    <property type="protein sequence ID" value="QIS18926.1"/>
    <property type="molecule type" value="Genomic_DNA"/>
</dbReference>
<feature type="region of interest" description="Disordered" evidence="1">
    <location>
        <begin position="74"/>
        <end position="124"/>
    </location>
</feature>
<name>A0A6G9Z126_9NOCA</name>
<protein>
    <recommendedName>
        <fullName evidence="2">DUF6924 domain-containing protein</fullName>
    </recommendedName>
</protein>
<dbReference type="Pfam" id="PF21962">
    <property type="entry name" value="DUF6924"/>
    <property type="match status" value="1"/>
</dbReference>
<accession>A0A6G9Z126</accession>
<organism evidence="3 4">
    <name type="scientific">Nocardia terpenica</name>
    <dbReference type="NCBI Taxonomy" id="455432"/>
    <lineage>
        <taxon>Bacteria</taxon>
        <taxon>Bacillati</taxon>
        <taxon>Actinomycetota</taxon>
        <taxon>Actinomycetes</taxon>
        <taxon>Mycobacteriales</taxon>
        <taxon>Nocardiaceae</taxon>
        <taxon>Nocardia</taxon>
    </lineage>
</organism>
<evidence type="ECO:0000313" key="3">
    <source>
        <dbReference type="EMBL" id="QIS18926.1"/>
    </source>
</evidence>
<sequence length="124" mass="13784">MENNINLSNMGWEDYTNSVDTDGVYRGEAVAAESDFEFSLRSMMTQRLAHLTPGAAERIRKAESPDEIAGMAIISRREGQSPRGDCGDVHKPRRTRGDRTGPVRLTHWFGARKSPPGRGRLNPS</sequence>